<sequence>MLATSDWAGTDASQLHVLPPMMPVVAELEKAVAVNNDAIQAMFDSTKDRCSNEGEDNLAEDVRQLCMQTQPRSMLALMFEKLQKKSKDVALWLCSAAETTVDKDWSTHYSERLACDEAASSTIGAMMSLDDPNQTLIGKIAAVARFTVWSAKFALIVATPFIPLPFGFLGRLFLDAVISQLTGDAEKELDLVEKQMKKRIEEISRRTAQRVQVEEAFRIGSAHARAANDQIKDMAMIDHLWSSSMTAMSEHGASKDSALLWSTMKQVTSFNRWAIIEHDLAMCIEVLMPADALDLEDRATFAKLMKVHFEMYVLVLSHMNAAGDATQNVEEMQAELSKKATRMASITLPQLVLLSIAVEPGQDLKSVHTMFDSDLLPVNVSHAEAEGCGFLRNETDYEFEFLATCVWLPFLRTSEAWATPLPAPSLLTSRGVDTDRPDANSYEYWHNTGPLTSRETPQIEMETEELRIGCAPGQFLAGVEYAYKQSESGSWTASRMQHFLTGACRSDDTVETAANGQFTTAGICTDVVTLFSDHTLAVMISLTFQRRGDGAATIKSSTCQLAYQRSTVGPYLVPGFTAQIEVHTIKLASVHTAPEPVEYRVLQGALFKKPSKDPSSAKVTKLSRKVGSKVRSTGRTWRGPAGGLWIELDAKKPGWLLVEGPGFNQTGPLLEKLRPAEEAP</sequence>
<dbReference type="OrthoDB" id="439480at2759"/>
<protein>
    <submittedName>
        <fullName evidence="1">Uncharacterized protein</fullName>
    </submittedName>
</protein>
<evidence type="ECO:0000313" key="1">
    <source>
        <dbReference type="EMBL" id="CAE7310391.1"/>
    </source>
</evidence>
<proteinExistence type="predicted"/>
<comment type="caution">
    <text evidence="1">The sequence shown here is derived from an EMBL/GenBank/DDBJ whole genome shotgun (WGS) entry which is preliminary data.</text>
</comment>
<dbReference type="AlphaFoldDB" id="A0A812NR68"/>
<dbReference type="Proteomes" id="UP000604046">
    <property type="component" value="Unassembled WGS sequence"/>
</dbReference>
<reference evidence="1" key="1">
    <citation type="submission" date="2021-02" db="EMBL/GenBank/DDBJ databases">
        <authorList>
            <person name="Dougan E. K."/>
            <person name="Rhodes N."/>
            <person name="Thang M."/>
            <person name="Chan C."/>
        </authorList>
    </citation>
    <scope>NUCLEOTIDE SEQUENCE</scope>
</reference>
<accession>A0A812NR68</accession>
<evidence type="ECO:0000313" key="2">
    <source>
        <dbReference type="Proteomes" id="UP000604046"/>
    </source>
</evidence>
<dbReference type="EMBL" id="CAJNDS010002079">
    <property type="protein sequence ID" value="CAE7310391.1"/>
    <property type="molecule type" value="Genomic_DNA"/>
</dbReference>
<gene>
    <name evidence="1" type="ORF">SNAT2548_LOCUS16306</name>
</gene>
<name>A0A812NR68_9DINO</name>
<keyword evidence="2" id="KW-1185">Reference proteome</keyword>
<organism evidence="1 2">
    <name type="scientific">Symbiodinium natans</name>
    <dbReference type="NCBI Taxonomy" id="878477"/>
    <lineage>
        <taxon>Eukaryota</taxon>
        <taxon>Sar</taxon>
        <taxon>Alveolata</taxon>
        <taxon>Dinophyceae</taxon>
        <taxon>Suessiales</taxon>
        <taxon>Symbiodiniaceae</taxon>
        <taxon>Symbiodinium</taxon>
    </lineage>
</organism>